<evidence type="ECO:0000256" key="5">
    <source>
        <dbReference type="ARBA" id="ARBA00022553"/>
    </source>
</evidence>
<dbReference type="SUPFAM" id="SSF55874">
    <property type="entry name" value="ATPase domain of HSP90 chaperone/DNA topoisomerase II/histidine kinase"/>
    <property type="match status" value="1"/>
</dbReference>
<dbReference type="Pfam" id="PF00512">
    <property type="entry name" value="HisKA"/>
    <property type="match status" value="1"/>
</dbReference>
<keyword evidence="13 14" id="KW-0472">Membrane</keyword>
<evidence type="ECO:0000259" key="15">
    <source>
        <dbReference type="PROSITE" id="PS50109"/>
    </source>
</evidence>
<gene>
    <name evidence="17" type="ORF">GTA51_12680</name>
</gene>
<dbReference type="SMART" id="SM00091">
    <property type="entry name" value="PAS"/>
    <property type="match status" value="1"/>
</dbReference>
<keyword evidence="11 14" id="KW-1133">Transmembrane helix</keyword>
<dbReference type="PROSITE" id="PS50112">
    <property type="entry name" value="PAS"/>
    <property type="match status" value="1"/>
</dbReference>
<dbReference type="SUPFAM" id="SSF55785">
    <property type="entry name" value="PYP-like sensor domain (PAS domain)"/>
    <property type="match status" value="1"/>
</dbReference>
<dbReference type="Gene3D" id="6.10.340.10">
    <property type="match status" value="1"/>
</dbReference>
<accession>A0A7C9ILY2</accession>
<evidence type="ECO:0000256" key="14">
    <source>
        <dbReference type="SAM" id="Phobius"/>
    </source>
</evidence>
<dbReference type="PROSITE" id="PS50109">
    <property type="entry name" value="HIS_KIN"/>
    <property type="match status" value="1"/>
</dbReference>
<dbReference type="SMART" id="SM00387">
    <property type="entry name" value="HATPase_c"/>
    <property type="match status" value="1"/>
</dbReference>
<dbReference type="PANTHER" id="PTHR43065">
    <property type="entry name" value="SENSOR HISTIDINE KINASE"/>
    <property type="match status" value="1"/>
</dbReference>
<dbReference type="EMBL" id="WVUD01000023">
    <property type="protein sequence ID" value="MYL83985.1"/>
    <property type="molecule type" value="Genomic_DNA"/>
</dbReference>
<keyword evidence="12" id="KW-0902">Two-component regulatory system</keyword>
<dbReference type="InterPro" id="IPR033463">
    <property type="entry name" value="sCache_3"/>
</dbReference>
<evidence type="ECO:0000259" key="16">
    <source>
        <dbReference type="PROSITE" id="PS50112"/>
    </source>
</evidence>
<dbReference type="OrthoDB" id="9805967at2"/>
<feature type="transmembrane region" description="Helical" evidence="14">
    <location>
        <begin position="174"/>
        <end position="193"/>
    </location>
</feature>
<dbReference type="GO" id="GO:0005886">
    <property type="term" value="C:plasma membrane"/>
    <property type="evidence" value="ECO:0007669"/>
    <property type="project" value="UniProtKB-SubCell"/>
</dbReference>
<dbReference type="InterPro" id="IPR003661">
    <property type="entry name" value="HisK_dim/P_dom"/>
</dbReference>
<feature type="domain" description="PAS" evidence="16">
    <location>
        <begin position="302"/>
        <end position="370"/>
    </location>
</feature>
<keyword evidence="4" id="KW-1003">Cell membrane</keyword>
<dbReference type="InterPro" id="IPR003660">
    <property type="entry name" value="HAMP_dom"/>
</dbReference>
<keyword evidence="18" id="KW-1185">Reference proteome</keyword>
<dbReference type="Gene3D" id="3.30.450.20">
    <property type="entry name" value="PAS domain"/>
    <property type="match status" value="1"/>
</dbReference>
<dbReference type="InterPro" id="IPR004358">
    <property type="entry name" value="Sig_transdc_His_kin-like_C"/>
</dbReference>
<keyword evidence="8" id="KW-0547">Nucleotide-binding</keyword>
<keyword evidence="6" id="KW-0808">Transferase</keyword>
<protein>
    <recommendedName>
        <fullName evidence="3">histidine kinase</fullName>
        <ecNumber evidence="3">2.7.13.3</ecNumber>
    </recommendedName>
</protein>
<feature type="domain" description="Histidine kinase" evidence="15">
    <location>
        <begin position="439"/>
        <end position="661"/>
    </location>
</feature>
<name>A0A7C9ILY2_9BACT</name>
<evidence type="ECO:0000256" key="7">
    <source>
        <dbReference type="ARBA" id="ARBA00022692"/>
    </source>
</evidence>
<evidence type="ECO:0000256" key="1">
    <source>
        <dbReference type="ARBA" id="ARBA00000085"/>
    </source>
</evidence>
<keyword evidence="10" id="KW-0067">ATP-binding</keyword>
<evidence type="ECO:0000256" key="9">
    <source>
        <dbReference type="ARBA" id="ARBA00022777"/>
    </source>
</evidence>
<proteinExistence type="predicted"/>
<dbReference type="PRINTS" id="PR00344">
    <property type="entry name" value="BCTRLSENSOR"/>
</dbReference>
<evidence type="ECO:0000256" key="6">
    <source>
        <dbReference type="ARBA" id="ARBA00022679"/>
    </source>
</evidence>
<comment type="catalytic activity">
    <reaction evidence="1">
        <text>ATP + protein L-histidine = ADP + protein N-phospho-L-histidine.</text>
        <dbReference type="EC" id="2.7.13.3"/>
    </reaction>
</comment>
<sequence>MPFPQRFSLKLKMFGGTMAVVLLVSAVIAILARWILVTSLNRELEQRGVAIGQSIAERASGYILDKDRANLVSLIFDAAQLGERKVLVSYIFIQDNEGRTLANTFIRPFPEDLRTINPLRENAEYSIDLVDFESTQAIDIAVPVREGIYTLGAVHVGLSKSHIDSLVGKLRTTFLGFITAVTVVMFLIVLRLSNAVARPLSRLTQAADAISRGSMDAPEAMLGLSDDAIKHCQAYADTDLPCWHFDQNRSDADTVSPVNSRTCRECRFYRKDGGGDEVAQLAESFSNMVWSIRLYRRRLRESEEKYRSLFDSNPDPVFVVDAVSGRILDANSQAEAVYGYRRKELSGRQVGDLEPEADGGGVADYLHDRDAPGRVLFPKLRHVRKDGSPLYVNVHACRIAYRGRDAVIVSATDITELVEKDAQLIQASKMKTLGEMSAGIAHELNQPLNAIKIGSDYLKMVAETGKTPTPEALATVTGQVSQQVDRAAAIIGHLRDFGRKSEPRLESVDINKPIRGVFTIIGHELALQGIEISLDLTADALIKAHANRLEQVFFNLVVNARDAMIDKAGPAGRERPRRLAITSRSADGRVTVAVSDTGCGIPESERRKIFEPFFTTKETGQGMGLGLAITYGIVRDYGGVIEVDSAPEQGSVFRLTFPAARTIPGAGLDAAVPSQQTT</sequence>
<evidence type="ECO:0000256" key="12">
    <source>
        <dbReference type="ARBA" id="ARBA00023012"/>
    </source>
</evidence>
<evidence type="ECO:0000256" key="4">
    <source>
        <dbReference type="ARBA" id="ARBA00022475"/>
    </source>
</evidence>
<dbReference type="Pfam" id="PF00672">
    <property type="entry name" value="HAMP"/>
    <property type="match status" value="1"/>
</dbReference>
<dbReference type="InterPro" id="IPR005467">
    <property type="entry name" value="His_kinase_dom"/>
</dbReference>
<dbReference type="PANTHER" id="PTHR43065:SF46">
    <property type="entry name" value="C4-DICARBOXYLATE TRANSPORT SENSOR PROTEIN DCTB"/>
    <property type="match status" value="1"/>
</dbReference>
<dbReference type="SMART" id="SM00388">
    <property type="entry name" value="HisKA"/>
    <property type="match status" value="1"/>
</dbReference>
<dbReference type="InterPro" id="IPR036097">
    <property type="entry name" value="HisK_dim/P_sf"/>
</dbReference>
<dbReference type="InterPro" id="IPR035965">
    <property type="entry name" value="PAS-like_dom_sf"/>
</dbReference>
<dbReference type="InterPro" id="IPR013767">
    <property type="entry name" value="PAS_fold"/>
</dbReference>
<dbReference type="Pfam" id="PF02518">
    <property type="entry name" value="HATPase_c"/>
    <property type="match status" value="1"/>
</dbReference>
<keyword evidence="9" id="KW-0418">Kinase</keyword>
<organism evidence="17 18">
    <name type="scientific">Solidesulfovibrio aerotolerans</name>
    <dbReference type="NCBI Taxonomy" id="295255"/>
    <lineage>
        <taxon>Bacteria</taxon>
        <taxon>Pseudomonadati</taxon>
        <taxon>Thermodesulfobacteriota</taxon>
        <taxon>Desulfovibrionia</taxon>
        <taxon>Desulfovibrionales</taxon>
        <taxon>Desulfovibrionaceae</taxon>
        <taxon>Solidesulfovibrio</taxon>
    </lineage>
</organism>
<dbReference type="CDD" id="cd00082">
    <property type="entry name" value="HisKA"/>
    <property type="match status" value="1"/>
</dbReference>
<dbReference type="InterPro" id="IPR000014">
    <property type="entry name" value="PAS"/>
</dbReference>
<dbReference type="AlphaFoldDB" id="A0A7C9ILY2"/>
<dbReference type="Proteomes" id="UP000482487">
    <property type="component" value="Unassembled WGS sequence"/>
</dbReference>
<evidence type="ECO:0000256" key="2">
    <source>
        <dbReference type="ARBA" id="ARBA00004651"/>
    </source>
</evidence>
<dbReference type="InterPro" id="IPR003594">
    <property type="entry name" value="HATPase_dom"/>
</dbReference>
<dbReference type="InterPro" id="IPR036890">
    <property type="entry name" value="HATPase_C_sf"/>
</dbReference>
<comment type="subcellular location">
    <subcellularLocation>
        <location evidence="2">Cell membrane</location>
        <topology evidence="2">Multi-pass membrane protein</topology>
    </subcellularLocation>
</comment>
<dbReference type="CDD" id="cd00130">
    <property type="entry name" value="PAS"/>
    <property type="match status" value="1"/>
</dbReference>
<dbReference type="GO" id="GO:0005524">
    <property type="term" value="F:ATP binding"/>
    <property type="evidence" value="ECO:0007669"/>
    <property type="project" value="UniProtKB-KW"/>
</dbReference>
<dbReference type="EC" id="2.7.13.3" evidence="3"/>
<dbReference type="RefSeq" id="WP_160961611.1">
    <property type="nucleotide sequence ID" value="NZ_WVUD01000023.1"/>
</dbReference>
<evidence type="ECO:0000256" key="10">
    <source>
        <dbReference type="ARBA" id="ARBA00022840"/>
    </source>
</evidence>
<dbReference type="Gene3D" id="3.30.565.10">
    <property type="entry name" value="Histidine kinase-like ATPase, C-terminal domain"/>
    <property type="match status" value="1"/>
</dbReference>
<evidence type="ECO:0000256" key="13">
    <source>
        <dbReference type="ARBA" id="ARBA00023136"/>
    </source>
</evidence>
<feature type="transmembrane region" description="Helical" evidence="14">
    <location>
        <begin position="13"/>
        <end position="36"/>
    </location>
</feature>
<keyword evidence="7 14" id="KW-0812">Transmembrane</keyword>
<keyword evidence="5" id="KW-0597">Phosphoprotein</keyword>
<dbReference type="GO" id="GO:0006355">
    <property type="term" value="P:regulation of DNA-templated transcription"/>
    <property type="evidence" value="ECO:0007669"/>
    <property type="project" value="InterPro"/>
</dbReference>
<dbReference type="Gene3D" id="1.10.287.130">
    <property type="match status" value="1"/>
</dbReference>
<dbReference type="Pfam" id="PF00989">
    <property type="entry name" value="PAS"/>
    <property type="match status" value="1"/>
</dbReference>
<dbReference type="GO" id="GO:0000155">
    <property type="term" value="F:phosphorelay sensor kinase activity"/>
    <property type="evidence" value="ECO:0007669"/>
    <property type="project" value="InterPro"/>
</dbReference>
<comment type="caution">
    <text evidence="17">The sequence shown here is derived from an EMBL/GenBank/DDBJ whole genome shotgun (WGS) entry which is preliminary data.</text>
</comment>
<dbReference type="NCBIfam" id="TIGR00229">
    <property type="entry name" value="sensory_box"/>
    <property type="match status" value="1"/>
</dbReference>
<dbReference type="SUPFAM" id="SSF47384">
    <property type="entry name" value="Homodimeric domain of signal transducing histidine kinase"/>
    <property type="match status" value="1"/>
</dbReference>
<reference evidence="17 18" key="1">
    <citation type="submission" date="2020-01" db="EMBL/GenBank/DDBJ databases">
        <title>Genome sequence of Desulfovibrio aerotolerans DSM 16695(T).</title>
        <authorList>
            <person name="Karnachuk O."/>
            <person name="Avakyan M."/>
            <person name="Mardanov A."/>
            <person name="Kadnikov V."/>
            <person name="Ravin N."/>
        </authorList>
    </citation>
    <scope>NUCLEOTIDE SEQUENCE [LARGE SCALE GENOMIC DNA]</scope>
    <source>
        <strain evidence="17 18">DSM 16695</strain>
    </source>
</reference>
<evidence type="ECO:0000313" key="18">
    <source>
        <dbReference type="Proteomes" id="UP000482487"/>
    </source>
</evidence>
<evidence type="ECO:0000256" key="3">
    <source>
        <dbReference type="ARBA" id="ARBA00012438"/>
    </source>
</evidence>
<evidence type="ECO:0000256" key="8">
    <source>
        <dbReference type="ARBA" id="ARBA00022741"/>
    </source>
</evidence>
<evidence type="ECO:0000256" key="11">
    <source>
        <dbReference type="ARBA" id="ARBA00022989"/>
    </source>
</evidence>
<dbReference type="Pfam" id="PF17203">
    <property type="entry name" value="sCache_3_2"/>
    <property type="match status" value="1"/>
</dbReference>
<evidence type="ECO:0000313" key="17">
    <source>
        <dbReference type="EMBL" id="MYL83985.1"/>
    </source>
</evidence>